<evidence type="ECO:0000256" key="1">
    <source>
        <dbReference type="ARBA" id="ARBA00010609"/>
    </source>
</evidence>
<keyword evidence="2" id="KW-0479">Metal-binding</keyword>
<dbReference type="InterPro" id="IPR045087">
    <property type="entry name" value="Cu-oxidase_fam"/>
</dbReference>
<accession>A0A814BE67</accession>
<dbReference type="PROSITE" id="PS00079">
    <property type="entry name" value="MULTICOPPER_OXIDASE1"/>
    <property type="match status" value="1"/>
</dbReference>
<comment type="similarity">
    <text evidence="1">Belongs to the multicopper oxidase family.</text>
</comment>
<evidence type="ECO:0000259" key="6">
    <source>
        <dbReference type="Pfam" id="PF07732"/>
    </source>
</evidence>
<dbReference type="Gene3D" id="2.60.40.420">
    <property type="entry name" value="Cupredoxins - blue copper proteins"/>
    <property type="match status" value="2"/>
</dbReference>
<gene>
    <name evidence="7" type="ORF">RFH988_LOCUS10250</name>
</gene>
<evidence type="ECO:0000256" key="2">
    <source>
        <dbReference type="ARBA" id="ARBA00022723"/>
    </source>
</evidence>
<protein>
    <submittedName>
        <fullName evidence="7">Uncharacterized protein</fullName>
    </submittedName>
</protein>
<dbReference type="Pfam" id="PF00394">
    <property type="entry name" value="Cu-oxidase"/>
    <property type="match status" value="1"/>
</dbReference>
<reference evidence="7" key="1">
    <citation type="submission" date="2021-02" db="EMBL/GenBank/DDBJ databases">
        <authorList>
            <person name="Nowell W R."/>
        </authorList>
    </citation>
    <scope>NUCLEOTIDE SEQUENCE</scope>
</reference>
<dbReference type="Proteomes" id="UP000663882">
    <property type="component" value="Unassembled WGS sequence"/>
</dbReference>
<sequence>MIPLLFLMHFFLFYLIRFAKSENASINRTSISHHNEYTDSLKDANLIVITKQSINHDDIHHLQLNTNQSSVPIYLTIKNITENKNSSIYLLSLLVFDESNQSSWENLLFQQYLPVDHVNFTTFIVHNESNLLKCLPADYPCLDTSEMPDTTVSYQAISVPGTIITVINATIHCSSSNMLESSQSSFSNKDILKIYLSITTAVSCNHCQNETLKSINRKQIPFKISSQDNSSIIIITIKTPDIQIIHIPDQNLIETAVINESSEETAIHWHGLIQRNTLHMDGVPGITQCAILPNQSFVYTYSTGDQSGTYWYHSHYAIQYGDGLKGVLIIKDQNDPWKNFYQDEEVLQITNWYHTPAYILLQSYLYSGTLDIIHDTGLINGIGQFNCTLNETCSYYRTSIRAGTIKRYRIINTSIYARITLTIDHYWIRVTIHPFIDYNKQYHLSIEPNIRAILQYINETDQNIQTIPSIDSFNDDTFIINQSINHEEIFSDQIRINSNE</sequence>
<proteinExistence type="inferred from homology"/>
<dbReference type="SUPFAM" id="SSF49503">
    <property type="entry name" value="Cupredoxins"/>
    <property type="match status" value="2"/>
</dbReference>
<feature type="domain" description="Plastocyanin-like" evidence="5">
    <location>
        <begin position="345"/>
        <end position="424"/>
    </location>
</feature>
<dbReference type="InterPro" id="IPR033138">
    <property type="entry name" value="Cu_oxidase_CS"/>
</dbReference>
<feature type="signal peptide" evidence="4">
    <location>
        <begin position="1"/>
        <end position="21"/>
    </location>
</feature>
<keyword evidence="4" id="KW-0732">Signal</keyword>
<dbReference type="AlphaFoldDB" id="A0A814BE67"/>
<evidence type="ECO:0000256" key="3">
    <source>
        <dbReference type="ARBA" id="ARBA00023002"/>
    </source>
</evidence>
<feature type="domain" description="Plastocyanin-like" evidence="6">
    <location>
        <begin position="231"/>
        <end position="334"/>
    </location>
</feature>
<evidence type="ECO:0000313" key="8">
    <source>
        <dbReference type="Proteomes" id="UP000663882"/>
    </source>
</evidence>
<dbReference type="GO" id="GO:0005507">
    <property type="term" value="F:copper ion binding"/>
    <property type="evidence" value="ECO:0007669"/>
    <property type="project" value="InterPro"/>
</dbReference>
<dbReference type="Pfam" id="PF07732">
    <property type="entry name" value="Cu-oxidase_3"/>
    <property type="match status" value="1"/>
</dbReference>
<evidence type="ECO:0000259" key="5">
    <source>
        <dbReference type="Pfam" id="PF00394"/>
    </source>
</evidence>
<dbReference type="InterPro" id="IPR011707">
    <property type="entry name" value="Cu-oxidase-like_N"/>
</dbReference>
<keyword evidence="3" id="KW-0560">Oxidoreductase</keyword>
<comment type="caution">
    <text evidence="7">The sequence shown here is derived from an EMBL/GenBank/DDBJ whole genome shotgun (WGS) entry which is preliminary data.</text>
</comment>
<dbReference type="GO" id="GO:0016491">
    <property type="term" value="F:oxidoreductase activity"/>
    <property type="evidence" value="ECO:0007669"/>
    <property type="project" value="UniProtKB-KW"/>
</dbReference>
<evidence type="ECO:0000313" key="7">
    <source>
        <dbReference type="EMBL" id="CAF0925710.1"/>
    </source>
</evidence>
<dbReference type="EMBL" id="CAJNOO010000380">
    <property type="protein sequence ID" value="CAF0925710.1"/>
    <property type="molecule type" value="Genomic_DNA"/>
</dbReference>
<evidence type="ECO:0000256" key="4">
    <source>
        <dbReference type="SAM" id="SignalP"/>
    </source>
</evidence>
<dbReference type="PANTHER" id="PTHR11709:SF511">
    <property type="entry name" value="LACCASE"/>
    <property type="match status" value="1"/>
</dbReference>
<name>A0A814BE67_9BILA</name>
<dbReference type="PANTHER" id="PTHR11709">
    <property type="entry name" value="MULTI-COPPER OXIDASE"/>
    <property type="match status" value="1"/>
</dbReference>
<dbReference type="InterPro" id="IPR001117">
    <property type="entry name" value="Cu-oxidase_2nd"/>
</dbReference>
<dbReference type="OrthoDB" id="2121828at2759"/>
<organism evidence="7 8">
    <name type="scientific">Rotaria sordida</name>
    <dbReference type="NCBI Taxonomy" id="392033"/>
    <lineage>
        <taxon>Eukaryota</taxon>
        <taxon>Metazoa</taxon>
        <taxon>Spiralia</taxon>
        <taxon>Gnathifera</taxon>
        <taxon>Rotifera</taxon>
        <taxon>Eurotatoria</taxon>
        <taxon>Bdelloidea</taxon>
        <taxon>Philodinida</taxon>
        <taxon>Philodinidae</taxon>
        <taxon>Rotaria</taxon>
    </lineage>
</organism>
<dbReference type="InterPro" id="IPR008972">
    <property type="entry name" value="Cupredoxin"/>
</dbReference>
<feature type="chain" id="PRO_5032269859" evidence="4">
    <location>
        <begin position="22"/>
        <end position="500"/>
    </location>
</feature>